<dbReference type="PANTHER" id="PTHR43304:SF1">
    <property type="entry name" value="PAC DOMAIN-CONTAINING PROTEIN"/>
    <property type="match status" value="1"/>
</dbReference>
<evidence type="ECO:0000313" key="10">
    <source>
        <dbReference type="Proteomes" id="UP000253209"/>
    </source>
</evidence>
<keyword evidence="6" id="KW-0175">Coiled coil</keyword>
<dbReference type="Gene3D" id="3.30.565.10">
    <property type="entry name" value="Histidine kinase-like ATPase, C-terminal domain"/>
    <property type="match status" value="1"/>
</dbReference>
<proteinExistence type="predicted"/>
<dbReference type="PRINTS" id="PR00344">
    <property type="entry name" value="BCTRLSENSOR"/>
</dbReference>
<dbReference type="InterPro" id="IPR013656">
    <property type="entry name" value="PAS_4"/>
</dbReference>
<dbReference type="Pfam" id="PF08447">
    <property type="entry name" value="PAS_3"/>
    <property type="match status" value="1"/>
</dbReference>
<dbReference type="Pfam" id="PF08448">
    <property type="entry name" value="PAS_4"/>
    <property type="match status" value="2"/>
</dbReference>
<evidence type="ECO:0000256" key="1">
    <source>
        <dbReference type="ARBA" id="ARBA00000085"/>
    </source>
</evidence>
<evidence type="ECO:0000259" key="8">
    <source>
        <dbReference type="PROSITE" id="PS50113"/>
    </source>
</evidence>
<dbReference type="EMBL" id="QGDC01000009">
    <property type="protein sequence ID" value="RCH53850.1"/>
    <property type="molecule type" value="Genomic_DNA"/>
</dbReference>
<keyword evidence="5" id="KW-0418">Kinase</keyword>
<dbReference type="Pfam" id="PF00512">
    <property type="entry name" value="HisKA"/>
    <property type="match status" value="1"/>
</dbReference>
<dbReference type="PROSITE" id="PS50109">
    <property type="entry name" value="HIS_KIN"/>
    <property type="match status" value="1"/>
</dbReference>
<dbReference type="SUPFAM" id="SSF47384">
    <property type="entry name" value="Homodimeric domain of signal transducing histidine kinase"/>
    <property type="match status" value="1"/>
</dbReference>
<dbReference type="InterPro" id="IPR001610">
    <property type="entry name" value="PAC"/>
</dbReference>
<dbReference type="RefSeq" id="WP_114006115.1">
    <property type="nucleotide sequence ID" value="NZ_QGDC01000009.1"/>
</dbReference>
<comment type="caution">
    <text evidence="9">The sequence shown here is derived from an EMBL/GenBank/DDBJ whole genome shotgun (WGS) entry which is preliminary data.</text>
</comment>
<evidence type="ECO:0000259" key="7">
    <source>
        <dbReference type="PROSITE" id="PS50109"/>
    </source>
</evidence>
<dbReference type="PANTHER" id="PTHR43304">
    <property type="entry name" value="PHYTOCHROME-LIKE PROTEIN CPH1"/>
    <property type="match status" value="1"/>
</dbReference>
<dbReference type="Gene3D" id="3.30.450.20">
    <property type="entry name" value="PAS domain"/>
    <property type="match status" value="3"/>
</dbReference>
<dbReference type="InterPro" id="IPR000700">
    <property type="entry name" value="PAS-assoc_C"/>
</dbReference>
<dbReference type="InterPro" id="IPR000014">
    <property type="entry name" value="PAS"/>
</dbReference>
<dbReference type="SMART" id="SM00387">
    <property type="entry name" value="HATPase_c"/>
    <property type="match status" value="1"/>
</dbReference>
<gene>
    <name evidence="9" type="ORF">DJ568_15020</name>
</gene>
<dbReference type="Gene3D" id="1.10.287.130">
    <property type="match status" value="1"/>
</dbReference>
<evidence type="ECO:0000256" key="2">
    <source>
        <dbReference type="ARBA" id="ARBA00012438"/>
    </source>
</evidence>
<evidence type="ECO:0000256" key="5">
    <source>
        <dbReference type="ARBA" id="ARBA00022777"/>
    </source>
</evidence>
<dbReference type="CDD" id="cd00075">
    <property type="entry name" value="HATPase"/>
    <property type="match status" value="1"/>
</dbReference>
<dbReference type="FunFam" id="3.30.565.10:FF:000006">
    <property type="entry name" value="Sensor histidine kinase WalK"/>
    <property type="match status" value="1"/>
</dbReference>
<evidence type="ECO:0000256" key="3">
    <source>
        <dbReference type="ARBA" id="ARBA00022553"/>
    </source>
</evidence>
<feature type="coiled-coil region" evidence="6">
    <location>
        <begin position="141"/>
        <end position="172"/>
    </location>
</feature>
<dbReference type="GO" id="GO:0000155">
    <property type="term" value="F:phosphorelay sensor kinase activity"/>
    <property type="evidence" value="ECO:0007669"/>
    <property type="project" value="InterPro"/>
</dbReference>
<dbReference type="Proteomes" id="UP000253209">
    <property type="component" value="Unassembled WGS sequence"/>
</dbReference>
<dbReference type="InterPro" id="IPR013655">
    <property type="entry name" value="PAS_fold_3"/>
</dbReference>
<organism evidence="9 10">
    <name type="scientific">Mucilaginibacter hurinus</name>
    <dbReference type="NCBI Taxonomy" id="2201324"/>
    <lineage>
        <taxon>Bacteria</taxon>
        <taxon>Pseudomonadati</taxon>
        <taxon>Bacteroidota</taxon>
        <taxon>Sphingobacteriia</taxon>
        <taxon>Sphingobacteriales</taxon>
        <taxon>Sphingobacteriaceae</taxon>
        <taxon>Mucilaginibacter</taxon>
    </lineage>
</organism>
<dbReference type="InterPro" id="IPR003594">
    <property type="entry name" value="HATPase_dom"/>
</dbReference>
<dbReference type="CDD" id="cd00130">
    <property type="entry name" value="PAS"/>
    <property type="match status" value="1"/>
</dbReference>
<dbReference type="FunFam" id="3.30.450.20:FF:000099">
    <property type="entry name" value="Sensory box sensor histidine kinase"/>
    <property type="match status" value="1"/>
</dbReference>
<name>A0A367GKK4_9SPHI</name>
<keyword evidence="3" id="KW-0597">Phosphoprotein</keyword>
<dbReference type="InterPro" id="IPR035965">
    <property type="entry name" value="PAS-like_dom_sf"/>
</dbReference>
<keyword evidence="4" id="KW-0808">Transferase</keyword>
<accession>A0A367GKK4</accession>
<dbReference type="SUPFAM" id="SSF55785">
    <property type="entry name" value="PYP-like sensor domain (PAS domain)"/>
    <property type="match status" value="3"/>
</dbReference>
<dbReference type="CDD" id="cd00082">
    <property type="entry name" value="HisKA"/>
    <property type="match status" value="1"/>
</dbReference>
<dbReference type="SMART" id="SM00388">
    <property type="entry name" value="HisKA"/>
    <property type="match status" value="1"/>
</dbReference>
<dbReference type="InterPro" id="IPR036890">
    <property type="entry name" value="HATPase_C_sf"/>
</dbReference>
<evidence type="ECO:0000256" key="6">
    <source>
        <dbReference type="SAM" id="Coils"/>
    </source>
</evidence>
<dbReference type="SMART" id="SM00086">
    <property type="entry name" value="PAC"/>
    <property type="match status" value="2"/>
</dbReference>
<dbReference type="AlphaFoldDB" id="A0A367GKK4"/>
<feature type="domain" description="PAC" evidence="8">
    <location>
        <begin position="391"/>
        <end position="446"/>
    </location>
</feature>
<feature type="domain" description="Histidine kinase" evidence="7">
    <location>
        <begin position="478"/>
        <end position="693"/>
    </location>
</feature>
<dbReference type="InterPro" id="IPR052162">
    <property type="entry name" value="Sensor_kinase/Photoreceptor"/>
</dbReference>
<evidence type="ECO:0000313" key="9">
    <source>
        <dbReference type="EMBL" id="RCH53850.1"/>
    </source>
</evidence>
<feature type="domain" description="PAC" evidence="8">
    <location>
        <begin position="83"/>
        <end position="135"/>
    </location>
</feature>
<dbReference type="PROSITE" id="PS50113">
    <property type="entry name" value="PAC"/>
    <property type="match status" value="2"/>
</dbReference>
<evidence type="ECO:0000256" key="4">
    <source>
        <dbReference type="ARBA" id="ARBA00022679"/>
    </source>
</evidence>
<protein>
    <recommendedName>
        <fullName evidence="2">histidine kinase</fullName>
        <ecNumber evidence="2">2.7.13.3</ecNumber>
    </recommendedName>
</protein>
<dbReference type="Pfam" id="PF02518">
    <property type="entry name" value="HATPase_c"/>
    <property type="match status" value="1"/>
</dbReference>
<sequence>MADNPGKSATQTHSTNLADQAPALVWLADANMLRYSFNNRWLTFTGRPLEQELQNGWTEAIHQEDVIRCFSTYSASFKAQTEFTVHYRLRRHDGAYRWLVEQGVPRYAADGAFTGFAGSCLDIDEVLKQQLEDLYKPSMIEQALNEELAATNEELSATNEELVTTNEELVESQHRLETMVDDLAGRDQKIRSIVESAPFPIGVYIGREMRIELANQSIIDVWGKGSDIVGRTYAEVLPELRDTGIYEQLDRVFTTGEPFHARNQRVDLVVDGKLQPFYFNYSFTPLYSAAGEIYGVMNTAAEITDLVVAKQQVEQSERNLHNMILQAPVAMCILLGPDYVVEVANEKMIELWGKPVKAVWNKPIFEGLPEAREQGLEQLLFDAYHNGVAYHASEQPVQLLRDGTIDTIYQNFVYEPYRDIDGTILGVIAITIEVTEQVMARRELEAREAELLLTKQRLEEELEAGKKLQAQKDSFIGIASHELKTPLTSLTAIIQIVGNKLKTSADPYIPTALEKANAQAKKMASLINGFLNISRLEAGKIVMDKQQFNLHKLLEETVDDLGMTTQGHTIELADSATTEVFADREKIGSVVSNLISNAIKYSHKGTSITVRSQVEDGFVKVSVTDTGVGISSNDINKLFERYYRVESSQNRHISGFGIGLYLSSEIIKQHQGRIWAESEEGIGSTFHFTLPLP</sequence>
<dbReference type="OrthoDB" id="9813151at2"/>
<dbReference type="InterPro" id="IPR036097">
    <property type="entry name" value="HisK_dim/P_sf"/>
</dbReference>
<dbReference type="InterPro" id="IPR003661">
    <property type="entry name" value="HisK_dim/P_dom"/>
</dbReference>
<dbReference type="SUPFAM" id="SSF55874">
    <property type="entry name" value="ATPase domain of HSP90 chaperone/DNA topoisomerase II/histidine kinase"/>
    <property type="match status" value="1"/>
</dbReference>
<keyword evidence="10" id="KW-1185">Reference proteome</keyword>
<dbReference type="InterPro" id="IPR005467">
    <property type="entry name" value="His_kinase_dom"/>
</dbReference>
<comment type="catalytic activity">
    <reaction evidence="1">
        <text>ATP + protein L-histidine = ADP + protein N-phospho-L-histidine.</text>
        <dbReference type="EC" id="2.7.13.3"/>
    </reaction>
</comment>
<dbReference type="InterPro" id="IPR004358">
    <property type="entry name" value="Sig_transdc_His_kin-like_C"/>
</dbReference>
<dbReference type="EC" id="2.7.13.3" evidence="2"/>
<dbReference type="SMART" id="SM00091">
    <property type="entry name" value="PAS"/>
    <property type="match status" value="3"/>
</dbReference>
<reference evidence="9 10" key="1">
    <citation type="submission" date="2018-05" db="EMBL/GenBank/DDBJ databases">
        <title>Mucilaginibacter hurinus sp. nov., isolated from briquette warehouse soil.</title>
        <authorList>
            <person name="Choi L."/>
        </authorList>
    </citation>
    <scope>NUCLEOTIDE SEQUENCE [LARGE SCALE GENOMIC DNA]</scope>
    <source>
        <strain evidence="9 10">ZR32</strain>
    </source>
</reference>